<sequence length="91" mass="10599">MEPVVAVAKNSENDMVELKILTLIFVLVFGIPNQIIDYKHRNRYEPGHAWGYYAKLSKEGNWEGRFMMWSGYLAIYFILGALAYTFYLLAQ</sequence>
<feature type="transmembrane region" description="Helical" evidence="1">
    <location>
        <begin position="20"/>
        <end position="36"/>
    </location>
</feature>
<dbReference type="OrthoDB" id="8759778at2"/>
<dbReference type="Proteomes" id="UP000198639">
    <property type="component" value="Unassembled WGS sequence"/>
</dbReference>
<dbReference type="STRING" id="1164594.SAMN05216204_108176"/>
<accession>A0A1I1L1H3</accession>
<dbReference type="AlphaFoldDB" id="A0A1I1L1H3"/>
<evidence type="ECO:0000313" key="2">
    <source>
        <dbReference type="EMBL" id="SFC66917.1"/>
    </source>
</evidence>
<keyword evidence="3" id="KW-1185">Reference proteome</keyword>
<evidence type="ECO:0000256" key="1">
    <source>
        <dbReference type="SAM" id="Phobius"/>
    </source>
</evidence>
<keyword evidence="1" id="KW-0812">Transmembrane</keyword>
<keyword evidence="1" id="KW-0472">Membrane</keyword>
<protein>
    <submittedName>
        <fullName evidence="2">Uncharacterized protein</fullName>
    </submittedName>
</protein>
<reference evidence="3" key="1">
    <citation type="submission" date="2016-10" db="EMBL/GenBank/DDBJ databases">
        <authorList>
            <person name="Varghese N."/>
            <person name="Submissions S."/>
        </authorList>
    </citation>
    <scope>NUCLEOTIDE SEQUENCE [LARGE SCALE GENOMIC DNA]</scope>
    <source>
        <strain evidence="3">CGMCC 1.12041</strain>
    </source>
</reference>
<keyword evidence="1" id="KW-1133">Transmembrane helix</keyword>
<feature type="transmembrane region" description="Helical" evidence="1">
    <location>
        <begin position="66"/>
        <end position="90"/>
    </location>
</feature>
<evidence type="ECO:0000313" key="3">
    <source>
        <dbReference type="Proteomes" id="UP000198639"/>
    </source>
</evidence>
<dbReference type="EMBL" id="FOLD01000008">
    <property type="protein sequence ID" value="SFC66917.1"/>
    <property type="molecule type" value="Genomic_DNA"/>
</dbReference>
<name>A0A1I1L1H3_9BURK</name>
<gene>
    <name evidence="2" type="ORF">SAMN05216204_108176</name>
</gene>
<organism evidence="2 3">
    <name type="scientific">Massilia yuzhufengensis</name>
    <dbReference type="NCBI Taxonomy" id="1164594"/>
    <lineage>
        <taxon>Bacteria</taxon>
        <taxon>Pseudomonadati</taxon>
        <taxon>Pseudomonadota</taxon>
        <taxon>Betaproteobacteria</taxon>
        <taxon>Burkholderiales</taxon>
        <taxon>Oxalobacteraceae</taxon>
        <taxon>Telluria group</taxon>
        <taxon>Massilia</taxon>
    </lineage>
</organism>
<proteinExistence type="predicted"/>